<protein>
    <submittedName>
        <fullName evidence="3">SDR family oxidoreductase</fullName>
    </submittedName>
</protein>
<dbReference type="Pfam" id="PF00106">
    <property type="entry name" value="adh_short"/>
    <property type="match status" value="1"/>
</dbReference>
<evidence type="ECO:0000313" key="4">
    <source>
        <dbReference type="Proteomes" id="UP001500443"/>
    </source>
</evidence>
<keyword evidence="4" id="KW-1185">Reference proteome</keyword>
<dbReference type="SUPFAM" id="SSF51735">
    <property type="entry name" value="NAD(P)-binding Rossmann-fold domains"/>
    <property type="match status" value="1"/>
</dbReference>
<dbReference type="PANTHER" id="PTHR43669:SF3">
    <property type="entry name" value="ALCOHOL DEHYDROGENASE, PUTATIVE (AFU_ORTHOLOGUE AFUA_3G03445)-RELATED"/>
    <property type="match status" value="1"/>
</dbReference>
<evidence type="ECO:0000256" key="2">
    <source>
        <dbReference type="ARBA" id="ARBA00023002"/>
    </source>
</evidence>
<dbReference type="EMBL" id="BAAAPF010000132">
    <property type="protein sequence ID" value="GAA2130721.1"/>
    <property type="molecule type" value="Genomic_DNA"/>
</dbReference>
<comment type="caution">
    <text evidence="3">The sequence shown here is derived from an EMBL/GenBank/DDBJ whole genome shotgun (WGS) entry which is preliminary data.</text>
</comment>
<dbReference type="Proteomes" id="UP001500443">
    <property type="component" value="Unassembled WGS sequence"/>
</dbReference>
<dbReference type="RefSeq" id="WP_344291266.1">
    <property type="nucleotide sequence ID" value="NZ_BAAAPF010000132.1"/>
</dbReference>
<dbReference type="PRINTS" id="PR00081">
    <property type="entry name" value="GDHRDH"/>
</dbReference>
<keyword evidence="2" id="KW-0560">Oxidoreductase</keyword>
<evidence type="ECO:0000313" key="3">
    <source>
        <dbReference type="EMBL" id="GAA2130721.1"/>
    </source>
</evidence>
<dbReference type="InterPro" id="IPR002347">
    <property type="entry name" value="SDR_fam"/>
</dbReference>
<proteinExistence type="inferred from homology"/>
<evidence type="ECO:0000256" key="1">
    <source>
        <dbReference type="ARBA" id="ARBA00006484"/>
    </source>
</evidence>
<gene>
    <name evidence="3" type="ORF">GCM10009802_38780</name>
</gene>
<dbReference type="CDD" id="cd05233">
    <property type="entry name" value="SDR_c"/>
    <property type="match status" value="1"/>
</dbReference>
<dbReference type="PANTHER" id="PTHR43669">
    <property type="entry name" value="5-KETO-D-GLUCONATE 5-REDUCTASE"/>
    <property type="match status" value="1"/>
</dbReference>
<sequence>MTDLFPVTLVTGFGSGTGAAAAGQLRARGGRVAVTGLAAERLRRFAKDVGDPPELLTLPGDASDHEAVEAAVQATLTAYGRLDAVVANAGFATHDDLATGDPAGWRDMVLTNVLGPALLIRSSLAALRETRGRIVIVGSVAGFVYGAGNIYGITKWAMTGLAENTRRMVTGDGVGVTLVAPGRTDSLFWDGRGGAPEGMEMMTSDQVAESIVWALGQPAGVDVNTVVMRPIGQPV</sequence>
<comment type="similarity">
    <text evidence="1">Belongs to the short-chain dehydrogenases/reductases (SDR) family.</text>
</comment>
<accession>A0ABN2YRA7</accession>
<organism evidence="3 4">
    <name type="scientific">Streptomyces synnematoformans</name>
    <dbReference type="NCBI Taxonomy" id="415721"/>
    <lineage>
        <taxon>Bacteria</taxon>
        <taxon>Bacillati</taxon>
        <taxon>Actinomycetota</taxon>
        <taxon>Actinomycetes</taxon>
        <taxon>Kitasatosporales</taxon>
        <taxon>Streptomycetaceae</taxon>
        <taxon>Streptomyces</taxon>
    </lineage>
</organism>
<reference evidence="3 4" key="1">
    <citation type="journal article" date="2019" name="Int. J. Syst. Evol. Microbiol.">
        <title>The Global Catalogue of Microorganisms (GCM) 10K type strain sequencing project: providing services to taxonomists for standard genome sequencing and annotation.</title>
        <authorList>
            <consortium name="The Broad Institute Genomics Platform"/>
            <consortium name="The Broad Institute Genome Sequencing Center for Infectious Disease"/>
            <person name="Wu L."/>
            <person name="Ma J."/>
        </authorList>
    </citation>
    <scope>NUCLEOTIDE SEQUENCE [LARGE SCALE GENOMIC DNA]</scope>
    <source>
        <strain evidence="3 4">JCM 15481</strain>
    </source>
</reference>
<name>A0ABN2YRA7_9ACTN</name>
<dbReference type="InterPro" id="IPR036291">
    <property type="entry name" value="NAD(P)-bd_dom_sf"/>
</dbReference>
<dbReference type="Gene3D" id="3.40.50.720">
    <property type="entry name" value="NAD(P)-binding Rossmann-like Domain"/>
    <property type="match status" value="1"/>
</dbReference>